<dbReference type="OrthoDB" id="9786910at2"/>
<comment type="subcellular location">
    <subcellularLocation>
        <location evidence="1">Cell inner membrane</location>
        <topology evidence="1">Multi-pass membrane protein</topology>
    </subcellularLocation>
    <subcellularLocation>
        <location evidence="9">Cell membrane</location>
        <topology evidence="9">Multi-pass membrane protein</topology>
    </subcellularLocation>
</comment>
<keyword evidence="5" id="KW-0997">Cell inner membrane</keyword>
<evidence type="ECO:0000259" key="10">
    <source>
        <dbReference type="PROSITE" id="PS51012"/>
    </source>
</evidence>
<keyword evidence="4 9" id="KW-1003">Cell membrane</keyword>
<accession>A0A7M3MB48</accession>
<feature type="transmembrane region" description="Helical" evidence="9">
    <location>
        <begin position="222"/>
        <end position="243"/>
    </location>
</feature>
<feature type="transmembrane region" description="Helical" evidence="9">
    <location>
        <begin position="134"/>
        <end position="158"/>
    </location>
</feature>
<proteinExistence type="inferred from homology"/>
<dbReference type="Pfam" id="PF01061">
    <property type="entry name" value="ABC2_membrane"/>
    <property type="match status" value="1"/>
</dbReference>
<evidence type="ECO:0000256" key="9">
    <source>
        <dbReference type="RuleBase" id="RU361157"/>
    </source>
</evidence>
<dbReference type="RefSeq" id="WP_144304243.1">
    <property type="nucleotide sequence ID" value="NZ_QMIE01000018.1"/>
</dbReference>
<keyword evidence="7 9" id="KW-1133">Transmembrane helix</keyword>
<dbReference type="GO" id="GO:0140359">
    <property type="term" value="F:ABC-type transporter activity"/>
    <property type="evidence" value="ECO:0007669"/>
    <property type="project" value="InterPro"/>
</dbReference>
<dbReference type="PANTHER" id="PTHR30413">
    <property type="entry name" value="INNER MEMBRANE TRANSPORT PERMEASE"/>
    <property type="match status" value="1"/>
</dbReference>
<dbReference type="PROSITE" id="PS51012">
    <property type="entry name" value="ABC_TM2"/>
    <property type="match status" value="1"/>
</dbReference>
<sequence>MVFRKTIPLLLFKTSANLRAEVSRYYLNYLWWIIDPVLTMATFYVVFGIFLNRGIPHFVAFLLIGLTAWNWFARSVQHSANSILQGRGLMMQVDIPKIFFPLEIFLRDTFKHLFVVVLLLVFLVFYPTPVSETWVALPVLMIAQAALILSISIICAMVVPFVQDLSFVIGTGIQLMFFGSGIFYRIEDVVLPEHQHILYLNPMAGLLKEYRNVLMYSTWPDWVYIGKIFLVSCLLLVFAVYMLRKLDYIYPRISQQ</sequence>
<dbReference type="GO" id="GO:0015920">
    <property type="term" value="P:lipopolysaccharide transport"/>
    <property type="evidence" value="ECO:0007669"/>
    <property type="project" value="TreeGrafter"/>
</dbReference>
<evidence type="ECO:0000256" key="4">
    <source>
        <dbReference type="ARBA" id="ARBA00022475"/>
    </source>
</evidence>
<evidence type="ECO:0000313" key="11">
    <source>
        <dbReference type="EMBL" id="TVM15208.1"/>
    </source>
</evidence>
<dbReference type="GO" id="GO:0005886">
    <property type="term" value="C:plasma membrane"/>
    <property type="evidence" value="ECO:0007669"/>
    <property type="project" value="UniProtKB-SubCell"/>
</dbReference>
<dbReference type="EMBL" id="QMIE01000018">
    <property type="protein sequence ID" value="TVM15208.1"/>
    <property type="molecule type" value="Genomic_DNA"/>
</dbReference>
<organism evidence="11 12">
    <name type="scientific">Oceanidesulfovibrio indonesiensis</name>
    <dbReference type="NCBI Taxonomy" id="54767"/>
    <lineage>
        <taxon>Bacteria</taxon>
        <taxon>Pseudomonadati</taxon>
        <taxon>Thermodesulfobacteriota</taxon>
        <taxon>Desulfovibrionia</taxon>
        <taxon>Desulfovibrionales</taxon>
        <taxon>Desulfovibrionaceae</taxon>
        <taxon>Oceanidesulfovibrio</taxon>
    </lineage>
</organism>
<comment type="caution">
    <text evidence="11">The sequence shown here is derived from an EMBL/GenBank/DDBJ whole genome shotgun (WGS) entry which is preliminary data.</text>
</comment>
<dbReference type="InterPro" id="IPR047817">
    <property type="entry name" value="ABC2_TM_bact-type"/>
</dbReference>
<comment type="similarity">
    <text evidence="2 9">Belongs to the ABC-2 integral membrane protein family.</text>
</comment>
<dbReference type="AlphaFoldDB" id="A0A7M3MB48"/>
<evidence type="ECO:0000256" key="3">
    <source>
        <dbReference type="ARBA" id="ARBA00022448"/>
    </source>
</evidence>
<evidence type="ECO:0000256" key="5">
    <source>
        <dbReference type="ARBA" id="ARBA00022519"/>
    </source>
</evidence>
<dbReference type="InterPro" id="IPR013525">
    <property type="entry name" value="ABC2_TM"/>
</dbReference>
<feature type="transmembrane region" description="Helical" evidence="9">
    <location>
        <begin position="55"/>
        <end position="73"/>
    </location>
</feature>
<protein>
    <recommendedName>
        <fullName evidence="9">Transport permease protein</fullName>
    </recommendedName>
</protein>
<evidence type="ECO:0000256" key="2">
    <source>
        <dbReference type="ARBA" id="ARBA00007783"/>
    </source>
</evidence>
<evidence type="ECO:0000256" key="6">
    <source>
        <dbReference type="ARBA" id="ARBA00022692"/>
    </source>
</evidence>
<keyword evidence="6 9" id="KW-0812">Transmembrane</keyword>
<evidence type="ECO:0000256" key="7">
    <source>
        <dbReference type="ARBA" id="ARBA00022989"/>
    </source>
</evidence>
<gene>
    <name evidence="11" type="ORF">DPQ33_16070</name>
</gene>
<evidence type="ECO:0000313" key="12">
    <source>
        <dbReference type="Proteomes" id="UP000448292"/>
    </source>
</evidence>
<feature type="domain" description="ABC transmembrane type-2" evidence="10">
    <location>
        <begin position="27"/>
        <end position="246"/>
    </location>
</feature>
<evidence type="ECO:0000256" key="1">
    <source>
        <dbReference type="ARBA" id="ARBA00004429"/>
    </source>
</evidence>
<feature type="transmembrane region" description="Helical" evidence="9">
    <location>
        <begin position="165"/>
        <end position="186"/>
    </location>
</feature>
<keyword evidence="12" id="KW-1185">Reference proteome</keyword>
<dbReference type="PANTHER" id="PTHR30413:SF8">
    <property type="entry name" value="TRANSPORT PERMEASE PROTEIN"/>
    <property type="match status" value="1"/>
</dbReference>
<keyword evidence="3 9" id="KW-0813">Transport</keyword>
<name>A0A7M3MB48_9BACT</name>
<reference evidence="11 12" key="1">
    <citation type="submission" date="2018-06" db="EMBL/GenBank/DDBJ databases">
        <title>Complete genome of Desulfovibrio indonesiensis P37SLT.</title>
        <authorList>
            <person name="Crispim J.S."/>
            <person name="Vidigal P.M.P."/>
            <person name="Silva L.C.F."/>
            <person name="Laguardia C.N."/>
            <person name="Araujo L.C."/>
            <person name="Dias R.S."/>
            <person name="Sousa M.P."/>
            <person name="Paula S.O."/>
            <person name="Silva C."/>
        </authorList>
    </citation>
    <scope>NUCLEOTIDE SEQUENCE [LARGE SCALE GENOMIC DNA]</scope>
    <source>
        <strain evidence="11 12">P37SLT</strain>
    </source>
</reference>
<feature type="transmembrane region" description="Helical" evidence="9">
    <location>
        <begin position="29"/>
        <end position="49"/>
    </location>
</feature>
<evidence type="ECO:0000256" key="8">
    <source>
        <dbReference type="ARBA" id="ARBA00023136"/>
    </source>
</evidence>
<dbReference type="Proteomes" id="UP000448292">
    <property type="component" value="Unassembled WGS sequence"/>
</dbReference>
<feature type="transmembrane region" description="Helical" evidence="9">
    <location>
        <begin position="110"/>
        <end position="128"/>
    </location>
</feature>
<keyword evidence="8 9" id="KW-0472">Membrane</keyword>